<evidence type="ECO:0000313" key="4">
    <source>
        <dbReference type="Proteomes" id="UP000467841"/>
    </source>
</evidence>
<sequence length="409" mass="46533">MGRRSEEIAHRELMPLLDQLSLQVTAYNTRQTGRKAKCWRVITPIFVQLESNWTREGLLQQFTHPLAGPSKLLLPNPELTTVVRGENIDFRPPVYTLVGHEDDLREEEPELDRAEDRAESQAEDQSRRVRIWGKPLKDAKVHGQDGEQDQKFGEEGFWFFKQEEEVQWPPLSLGVDHSSPLQGGSLPKSLTEPLLSSQGKEKTTRREGGRAPRPDAPARPPDSIESKQRKLNSIELRVELTWRSPCLRTLDSSTIQRLTRTSSEMDPYKLRASQLHQGQGATHTSMKKRKKRSRKLDRVRNPVEWSAPDGRLPSPDHDLPPSSLGGTEAKFGGANSSSIELGVKTRKVVFWSILEHMGQRSMEGLGTWTQLNWIRKGRRRSHLEDQLDRLLDQPVEFLNSTGQASTRSS</sequence>
<feature type="region of interest" description="Disordered" evidence="1">
    <location>
        <begin position="272"/>
        <end position="326"/>
    </location>
</feature>
<feature type="region of interest" description="Disordered" evidence="1">
    <location>
        <begin position="100"/>
        <end position="131"/>
    </location>
</feature>
<feature type="domain" description="Arabidopsis retrotransposon Orf1 C-terminal" evidence="2">
    <location>
        <begin position="54"/>
        <end position="121"/>
    </location>
</feature>
<evidence type="ECO:0000313" key="3">
    <source>
        <dbReference type="EMBL" id="CAA7050252.1"/>
    </source>
</evidence>
<feature type="compositionally biased region" description="Polar residues" evidence="1">
    <location>
        <begin position="274"/>
        <end position="284"/>
    </location>
</feature>
<name>A0A6D2K7K6_9BRAS</name>
<feature type="compositionally biased region" description="Basic and acidic residues" evidence="1">
    <location>
        <begin position="199"/>
        <end position="213"/>
    </location>
</feature>
<reference evidence="3" key="1">
    <citation type="submission" date="2020-01" db="EMBL/GenBank/DDBJ databases">
        <authorList>
            <person name="Mishra B."/>
        </authorList>
    </citation>
    <scope>NUCLEOTIDE SEQUENCE [LARGE SCALE GENOMIC DNA]</scope>
</reference>
<feature type="compositionally biased region" description="Basic and acidic residues" evidence="1">
    <location>
        <begin position="111"/>
        <end position="127"/>
    </location>
</feature>
<dbReference type="AlphaFoldDB" id="A0A6D2K7K6"/>
<dbReference type="Pfam" id="PF03078">
    <property type="entry name" value="ATHILA"/>
    <property type="match status" value="1"/>
</dbReference>
<proteinExistence type="predicted"/>
<dbReference type="Proteomes" id="UP000467841">
    <property type="component" value="Unassembled WGS sequence"/>
</dbReference>
<feature type="region of interest" description="Disordered" evidence="1">
    <location>
        <begin position="171"/>
        <end position="230"/>
    </location>
</feature>
<keyword evidence="4" id="KW-1185">Reference proteome</keyword>
<dbReference type="OrthoDB" id="10517735at2759"/>
<gene>
    <name evidence="3" type="ORF">MERR_LOCUS37487</name>
</gene>
<evidence type="ECO:0000256" key="1">
    <source>
        <dbReference type="SAM" id="MobiDB-lite"/>
    </source>
</evidence>
<dbReference type="EMBL" id="CACVBM020001440">
    <property type="protein sequence ID" value="CAA7050252.1"/>
    <property type="molecule type" value="Genomic_DNA"/>
</dbReference>
<accession>A0A6D2K7K6</accession>
<organism evidence="3 4">
    <name type="scientific">Microthlaspi erraticum</name>
    <dbReference type="NCBI Taxonomy" id="1685480"/>
    <lineage>
        <taxon>Eukaryota</taxon>
        <taxon>Viridiplantae</taxon>
        <taxon>Streptophyta</taxon>
        <taxon>Embryophyta</taxon>
        <taxon>Tracheophyta</taxon>
        <taxon>Spermatophyta</taxon>
        <taxon>Magnoliopsida</taxon>
        <taxon>eudicotyledons</taxon>
        <taxon>Gunneridae</taxon>
        <taxon>Pentapetalae</taxon>
        <taxon>rosids</taxon>
        <taxon>malvids</taxon>
        <taxon>Brassicales</taxon>
        <taxon>Brassicaceae</taxon>
        <taxon>Coluteocarpeae</taxon>
        <taxon>Microthlaspi</taxon>
    </lineage>
</organism>
<comment type="caution">
    <text evidence="3">The sequence shown here is derived from an EMBL/GenBank/DDBJ whole genome shotgun (WGS) entry which is preliminary data.</text>
</comment>
<protein>
    <recommendedName>
        <fullName evidence="2">Arabidopsis retrotransposon Orf1 C-terminal domain-containing protein</fullName>
    </recommendedName>
</protein>
<dbReference type="InterPro" id="IPR004312">
    <property type="entry name" value="ATHILA_Orf1_C"/>
</dbReference>
<feature type="compositionally biased region" description="Basic residues" evidence="1">
    <location>
        <begin position="285"/>
        <end position="295"/>
    </location>
</feature>
<evidence type="ECO:0000259" key="2">
    <source>
        <dbReference type="Pfam" id="PF03078"/>
    </source>
</evidence>